<sequence>MNCFKKILLCFLIFLSISAIGQETNYTETQNLNYYETEDQTAYQQEMCRLDIHHPEQGKAPVIIWFHGGGLTSGSKEIPEALKQKGFCIVGVGYRLSPEVKAEVSVEDAAASIAWVLKNIQKYNGDPDQVFVSGHSAGGYLALMSVMNKSFLDKYDLDANDIAGLIPFSGHTITHFTIRKQNDIPGEQPIIDEWAPLFYVRNDAPPTLLITGDREMEMLGRYEENAYFYRMMKVAGHKEIDIYEMQGYGHNMAHPAFPLLLNFVRKHSESIQEN</sequence>
<dbReference type="RefSeq" id="WP_309559938.1">
    <property type="nucleotide sequence ID" value="NZ_JAVJIU010000001.1"/>
</dbReference>
<reference evidence="5" key="1">
    <citation type="submission" date="2023-07" db="EMBL/GenBank/DDBJ databases">
        <title>Christiangramia sp. SM2212., a novel bacterium of the family Flavobacteriaceae isolated from the sea sediment.</title>
        <authorList>
            <person name="Wang J."/>
            <person name="Zhang X."/>
        </authorList>
    </citation>
    <scope>NUCLEOTIDE SEQUENCE [LARGE SCALE GENOMIC DNA]</scope>
    <source>
        <strain evidence="5">SM2212</strain>
    </source>
</reference>
<dbReference type="SUPFAM" id="SSF53474">
    <property type="entry name" value="alpha/beta-Hydrolases"/>
    <property type="match status" value="1"/>
</dbReference>
<keyword evidence="5" id="KW-1185">Reference proteome</keyword>
<feature type="domain" description="BD-FAE-like" evidence="3">
    <location>
        <begin position="50"/>
        <end position="214"/>
    </location>
</feature>
<dbReference type="GO" id="GO:0016787">
    <property type="term" value="F:hydrolase activity"/>
    <property type="evidence" value="ECO:0007669"/>
    <property type="project" value="UniProtKB-KW"/>
</dbReference>
<organism evidence="4 5">
    <name type="scientific">Christiangramia sediminicola</name>
    <dbReference type="NCBI Taxonomy" id="3073267"/>
    <lineage>
        <taxon>Bacteria</taxon>
        <taxon>Pseudomonadati</taxon>
        <taxon>Bacteroidota</taxon>
        <taxon>Flavobacteriia</taxon>
        <taxon>Flavobacteriales</taxon>
        <taxon>Flavobacteriaceae</taxon>
        <taxon>Christiangramia</taxon>
    </lineage>
</organism>
<feature type="signal peptide" evidence="2">
    <location>
        <begin position="1"/>
        <end position="21"/>
    </location>
</feature>
<evidence type="ECO:0000313" key="4">
    <source>
        <dbReference type="EMBL" id="MDR5589036.1"/>
    </source>
</evidence>
<dbReference type="Pfam" id="PF20434">
    <property type="entry name" value="BD-FAE"/>
    <property type="match status" value="1"/>
</dbReference>
<protein>
    <submittedName>
        <fullName evidence="4">Alpha/beta hydrolase</fullName>
    </submittedName>
</protein>
<dbReference type="PANTHER" id="PTHR48081:SF9">
    <property type="entry name" value="CARBOXYLESTERASE"/>
    <property type="match status" value="1"/>
</dbReference>
<accession>A0ABU1EKY1</accession>
<evidence type="ECO:0000256" key="1">
    <source>
        <dbReference type="ARBA" id="ARBA00022801"/>
    </source>
</evidence>
<dbReference type="Proteomes" id="UP001257234">
    <property type="component" value="Unassembled WGS sequence"/>
</dbReference>
<feature type="chain" id="PRO_5046628448" evidence="2">
    <location>
        <begin position="22"/>
        <end position="274"/>
    </location>
</feature>
<keyword evidence="2" id="KW-0732">Signal</keyword>
<evidence type="ECO:0000256" key="2">
    <source>
        <dbReference type="SAM" id="SignalP"/>
    </source>
</evidence>
<evidence type="ECO:0000313" key="5">
    <source>
        <dbReference type="Proteomes" id="UP001257234"/>
    </source>
</evidence>
<keyword evidence="1 4" id="KW-0378">Hydrolase</keyword>
<gene>
    <name evidence="4" type="ORF">RE431_00185</name>
</gene>
<proteinExistence type="predicted"/>
<dbReference type="InterPro" id="IPR050300">
    <property type="entry name" value="GDXG_lipolytic_enzyme"/>
</dbReference>
<dbReference type="InterPro" id="IPR049492">
    <property type="entry name" value="BD-FAE-like_dom"/>
</dbReference>
<name>A0ABU1EKY1_9FLAO</name>
<dbReference type="PANTHER" id="PTHR48081">
    <property type="entry name" value="AB HYDROLASE SUPERFAMILY PROTEIN C4A8.06C"/>
    <property type="match status" value="1"/>
</dbReference>
<dbReference type="InterPro" id="IPR029058">
    <property type="entry name" value="AB_hydrolase_fold"/>
</dbReference>
<comment type="caution">
    <text evidence="4">The sequence shown here is derived from an EMBL/GenBank/DDBJ whole genome shotgun (WGS) entry which is preliminary data.</text>
</comment>
<dbReference type="EMBL" id="JAVJIU010000001">
    <property type="protein sequence ID" value="MDR5589036.1"/>
    <property type="molecule type" value="Genomic_DNA"/>
</dbReference>
<evidence type="ECO:0000259" key="3">
    <source>
        <dbReference type="Pfam" id="PF20434"/>
    </source>
</evidence>
<dbReference type="Gene3D" id="3.40.50.1820">
    <property type="entry name" value="alpha/beta hydrolase"/>
    <property type="match status" value="1"/>
</dbReference>